<dbReference type="EMBL" id="JAUSYA010000001">
    <property type="protein sequence ID" value="MDQ0683106.1"/>
    <property type="molecule type" value="Genomic_DNA"/>
</dbReference>
<protein>
    <submittedName>
        <fullName evidence="2">Uncharacterized protein</fullName>
    </submittedName>
</protein>
<feature type="compositionally biased region" description="Basic residues" evidence="1">
    <location>
        <begin position="1"/>
        <end position="15"/>
    </location>
</feature>
<evidence type="ECO:0000313" key="3">
    <source>
        <dbReference type="Proteomes" id="UP001243364"/>
    </source>
</evidence>
<feature type="compositionally biased region" description="Low complexity" evidence="1">
    <location>
        <begin position="30"/>
        <end position="50"/>
    </location>
</feature>
<organism evidence="2 3">
    <name type="scientific">Streptomyces achromogenes</name>
    <dbReference type="NCBI Taxonomy" id="67255"/>
    <lineage>
        <taxon>Bacteria</taxon>
        <taxon>Bacillati</taxon>
        <taxon>Actinomycetota</taxon>
        <taxon>Actinomycetes</taxon>
        <taxon>Kitasatosporales</taxon>
        <taxon>Streptomycetaceae</taxon>
        <taxon>Streptomyces</taxon>
    </lineage>
</organism>
<gene>
    <name evidence="2" type="ORF">QFZ56_002069</name>
</gene>
<reference evidence="2 3" key="1">
    <citation type="submission" date="2023-07" db="EMBL/GenBank/DDBJ databases">
        <title>Comparative genomics of wheat-associated soil bacteria to identify genetic determinants of phenazine resistance.</title>
        <authorList>
            <person name="Mouncey N."/>
        </authorList>
    </citation>
    <scope>NUCLEOTIDE SEQUENCE [LARGE SCALE GENOMIC DNA]</scope>
    <source>
        <strain evidence="2 3">W4I19-2</strain>
    </source>
</reference>
<evidence type="ECO:0000256" key="1">
    <source>
        <dbReference type="SAM" id="MobiDB-lite"/>
    </source>
</evidence>
<dbReference type="RefSeq" id="WP_307041869.1">
    <property type="nucleotide sequence ID" value="NZ_JAUSYA010000001.1"/>
</dbReference>
<feature type="region of interest" description="Disordered" evidence="1">
    <location>
        <begin position="1"/>
        <end position="50"/>
    </location>
</feature>
<name>A0ABU0PXH3_STRAH</name>
<proteinExistence type="predicted"/>
<accession>A0ABU0PXH3</accession>
<keyword evidence="3" id="KW-1185">Reference proteome</keyword>
<comment type="caution">
    <text evidence="2">The sequence shown here is derived from an EMBL/GenBank/DDBJ whole genome shotgun (WGS) entry which is preliminary data.</text>
</comment>
<sequence length="155" mass="16795">MGIRMLHRRKAHARVHATAAATGRLRPGNAPWSRPRPARAPRAATPRIPSTPDAALRTAAVRLRGTGPARIVPPSPARLVRPPVGPFVRRLVPRGDAWRQWGEAAHGRLARVLGALSVLRVLGRLRGPRRQAARSPLFVAPPAPLTGPRDGFLPR</sequence>
<evidence type="ECO:0000313" key="2">
    <source>
        <dbReference type="EMBL" id="MDQ0683106.1"/>
    </source>
</evidence>
<dbReference type="Proteomes" id="UP001243364">
    <property type="component" value="Unassembled WGS sequence"/>
</dbReference>